<feature type="site" description="Interaction with DNA" evidence="8">
    <location>
        <position position="328"/>
    </location>
</feature>
<dbReference type="SMART" id="SM00437">
    <property type="entry name" value="TOP1Ac"/>
    <property type="match status" value="1"/>
</dbReference>
<dbReference type="SMART" id="SM00436">
    <property type="entry name" value="TOP1Bc"/>
    <property type="match status" value="1"/>
</dbReference>
<keyword evidence="6 8" id="KW-0238">DNA-binding</keyword>
<dbReference type="GO" id="GO:0006265">
    <property type="term" value="P:DNA topological change"/>
    <property type="evidence" value="ECO:0007669"/>
    <property type="project" value="UniProtKB-UniRule"/>
</dbReference>
<feature type="region of interest" description="Disordered" evidence="9">
    <location>
        <begin position="355"/>
        <end position="382"/>
    </location>
</feature>
<feature type="site" description="Interaction with DNA" evidence="8">
    <location>
        <position position="515"/>
    </location>
</feature>
<gene>
    <name evidence="8" type="primary">topA</name>
    <name evidence="12" type="ORF">B0I10_107156</name>
</gene>
<feature type="site" description="Interaction with DNA" evidence="8">
    <location>
        <position position="75"/>
    </location>
</feature>
<feature type="site" description="Interaction with DNA" evidence="8">
    <location>
        <position position="181"/>
    </location>
</feature>
<feature type="compositionally biased region" description="Basic and acidic residues" evidence="9">
    <location>
        <begin position="366"/>
        <end position="382"/>
    </location>
</feature>
<evidence type="ECO:0000256" key="4">
    <source>
        <dbReference type="ARBA" id="ARBA00022842"/>
    </source>
</evidence>
<accession>A0A328WTU4</accession>
<keyword evidence="3" id="KW-0479">Metal-binding</keyword>
<dbReference type="AlphaFoldDB" id="A0A328WTU4"/>
<dbReference type="InterPro" id="IPR025589">
    <property type="entry name" value="Toprim_C_rpt"/>
</dbReference>
<feature type="site" description="Interaction with DNA" evidence="8">
    <location>
        <position position="197"/>
    </location>
</feature>
<protein>
    <recommendedName>
        <fullName evidence="8">DNA topoisomerase 1</fullName>
        <ecNumber evidence="8">5.6.2.1</ecNumber>
    </recommendedName>
    <alternativeName>
        <fullName evidence="8">DNA topoisomerase I</fullName>
    </alternativeName>
</protein>
<evidence type="ECO:0000256" key="1">
    <source>
        <dbReference type="ARBA" id="ARBA00000213"/>
    </source>
</evidence>
<evidence type="ECO:0000256" key="6">
    <source>
        <dbReference type="ARBA" id="ARBA00023125"/>
    </source>
</evidence>
<dbReference type="PANTHER" id="PTHR42785">
    <property type="entry name" value="DNA TOPOISOMERASE, TYPE IA, CORE"/>
    <property type="match status" value="1"/>
</dbReference>
<evidence type="ECO:0000259" key="10">
    <source>
        <dbReference type="PROSITE" id="PS50880"/>
    </source>
</evidence>
<organism evidence="12 13">
    <name type="scientific">Flavobacterium lacus</name>
    <dbReference type="NCBI Taxonomy" id="1353778"/>
    <lineage>
        <taxon>Bacteria</taxon>
        <taxon>Pseudomonadati</taxon>
        <taxon>Bacteroidota</taxon>
        <taxon>Flavobacteriia</taxon>
        <taxon>Flavobacteriales</taxon>
        <taxon>Flavobacteriaceae</taxon>
        <taxon>Flavobacterium</taxon>
    </lineage>
</organism>
<evidence type="ECO:0000256" key="3">
    <source>
        <dbReference type="ARBA" id="ARBA00022723"/>
    </source>
</evidence>
<dbReference type="InterPro" id="IPR003602">
    <property type="entry name" value="Topo_IA_DNA-bd_dom"/>
</dbReference>
<feature type="active site" description="O-(5'-phospho-DNA)-tyrosine intermediate" evidence="8">
    <location>
        <position position="326"/>
    </location>
</feature>
<evidence type="ECO:0000256" key="8">
    <source>
        <dbReference type="HAMAP-Rule" id="MF_00952"/>
    </source>
</evidence>
<dbReference type="CDD" id="cd03363">
    <property type="entry name" value="TOPRIM_TopoIA_TopoI"/>
    <property type="match status" value="1"/>
</dbReference>
<feature type="region of interest" description="Disordered" evidence="9">
    <location>
        <begin position="853"/>
        <end position="880"/>
    </location>
</feature>
<dbReference type="GO" id="GO:0046872">
    <property type="term" value="F:metal ion binding"/>
    <property type="evidence" value="ECO:0007669"/>
    <property type="project" value="UniProtKB-KW"/>
</dbReference>
<comment type="similarity">
    <text evidence="2 8">Belongs to the type IA topoisomerase family.</text>
</comment>
<dbReference type="Pfam" id="PF13368">
    <property type="entry name" value="Toprim_C_rpt"/>
    <property type="match status" value="2"/>
</dbReference>
<evidence type="ECO:0000256" key="5">
    <source>
        <dbReference type="ARBA" id="ARBA00023029"/>
    </source>
</evidence>
<dbReference type="EC" id="5.6.2.1" evidence="8"/>
<proteinExistence type="inferred from homology"/>
<dbReference type="InterPro" id="IPR023405">
    <property type="entry name" value="Topo_IA_core_domain"/>
</dbReference>
<dbReference type="CDD" id="cd00186">
    <property type="entry name" value="TOP1Ac"/>
    <property type="match status" value="1"/>
</dbReference>
<feature type="domain" description="Topo IA-type catalytic" evidence="11">
    <location>
        <begin position="171"/>
        <end position="614"/>
    </location>
</feature>
<dbReference type="PROSITE" id="PS50880">
    <property type="entry name" value="TOPRIM"/>
    <property type="match status" value="1"/>
</dbReference>
<dbReference type="InterPro" id="IPR028612">
    <property type="entry name" value="Topoisom_1_IA"/>
</dbReference>
<dbReference type="InterPro" id="IPR013826">
    <property type="entry name" value="Topo_IA_cen_sub3"/>
</dbReference>
<evidence type="ECO:0000259" key="11">
    <source>
        <dbReference type="PROSITE" id="PS52039"/>
    </source>
</evidence>
<dbReference type="InterPro" id="IPR013824">
    <property type="entry name" value="Topo_IA_cen_sub1"/>
</dbReference>
<dbReference type="InterPro" id="IPR013497">
    <property type="entry name" value="Topo_IA_cen"/>
</dbReference>
<dbReference type="GO" id="GO:0003677">
    <property type="term" value="F:DNA binding"/>
    <property type="evidence" value="ECO:0007669"/>
    <property type="project" value="UniProtKB-KW"/>
</dbReference>
<dbReference type="Gene3D" id="1.10.290.10">
    <property type="entry name" value="Topoisomerase I, domain 4"/>
    <property type="match status" value="1"/>
</dbReference>
<name>A0A328WTU4_9FLAO</name>
<dbReference type="HAMAP" id="MF_00952">
    <property type="entry name" value="Topoisom_1_prok"/>
    <property type="match status" value="1"/>
</dbReference>
<dbReference type="GO" id="GO:0003917">
    <property type="term" value="F:DNA topoisomerase type I (single strand cut, ATP-independent) activity"/>
    <property type="evidence" value="ECO:0007669"/>
    <property type="project" value="UniProtKB-UniRule"/>
</dbReference>
<dbReference type="InterPro" id="IPR013825">
    <property type="entry name" value="Topo_IA_cen_sub2"/>
</dbReference>
<comment type="subunit">
    <text evidence="8">Monomer.</text>
</comment>
<keyword evidence="13" id="KW-1185">Reference proteome</keyword>
<feature type="domain" description="Toprim" evidence="10">
    <location>
        <begin position="45"/>
        <end position="155"/>
    </location>
</feature>
<keyword evidence="4" id="KW-0460">Magnesium</keyword>
<dbReference type="InterPro" id="IPR005733">
    <property type="entry name" value="TopoI_bac-type"/>
</dbReference>
<evidence type="ECO:0000256" key="7">
    <source>
        <dbReference type="ARBA" id="ARBA00023235"/>
    </source>
</evidence>
<dbReference type="InterPro" id="IPR006171">
    <property type="entry name" value="TOPRIM_dom"/>
</dbReference>
<comment type="catalytic activity">
    <reaction evidence="1 8">
        <text>ATP-independent breakage of single-stranded DNA, followed by passage and rejoining.</text>
        <dbReference type="EC" id="5.6.2.1"/>
    </reaction>
</comment>
<dbReference type="PROSITE" id="PS52039">
    <property type="entry name" value="TOPO_IA_2"/>
    <property type="match status" value="1"/>
</dbReference>
<dbReference type="Gene3D" id="2.70.20.10">
    <property type="entry name" value="Topoisomerase I, domain 3"/>
    <property type="match status" value="1"/>
</dbReference>
<dbReference type="Pfam" id="PF01131">
    <property type="entry name" value="Topoisom_bac"/>
    <property type="match status" value="2"/>
</dbReference>
<dbReference type="Gene3D" id="1.10.460.10">
    <property type="entry name" value="Topoisomerase I, domain 2"/>
    <property type="match status" value="1"/>
</dbReference>
<dbReference type="InterPro" id="IPR023406">
    <property type="entry name" value="Topo_IA_AS"/>
</dbReference>
<feature type="site" description="Interaction with DNA" evidence="8">
    <location>
        <position position="182"/>
    </location>
</feature>
<feature type="site" description="Interaction with DNA" evidence="8">
    <location>
        <position position="185"/>
    </location>
</feature>
<sequence length="880" mass="99466">MTRWQMLFNKLLPQKNKLQGHFDFQKSLIKKKPYFCCQTNMYMAKNLVIVESPAKAKTIEKFLGSDYQVESSYGHIADLPSKEIGVDVENNFKPKYEVSADKKALVSKLKTLSKNAEMVWLASDEDREGEAISWHLAEELKLDPKKTKRIVFHEITKSAIQKAIENPRSIDYNLVNAQQARRVLDRLVGYELSPVLWKKVKGGLSAGRVQSVSVRLIVEREREIQEFTAQASYSVTAEFANESGKTFKAKLPKNFSTKKEAEDFLQKNIGSIYKVSDLETKPTKKSPAAPFTTSTLQQEAARKLYLPVGITMQIAQRLYEAGHITYMRTDSVNLSQEAMAAAQAEITHSYGKEFSKPRNFTSKSKGAQEAHEAIRPTDMSKHTLNIDRDQARLYDLIWKRTLASQMSDAELERTNVKIEANNHSEHFAATGEVIKFEGFLKVYLEGNDEDDEEQEGMLPAMKINERLANNYITATERFSRAASRYTEASLVKKLEELGIGRPSTYAPTISTIINRNYVEKGSFEGQERKYNQLTLRGNDLKSVVLTENAGSDKGKLVPTDIGIIVNDFLVKNFSTILDYNFTAKVEQDFDEIAEGNEDWTKMMRDFYNHFHPIVKNVEENADRESGERILGKDPKTGKPVSVRLGKFGPMAQIGDIDDENKVFASLGTDQNIGTITLEDALNLFLLPKNLGSYKGEEVEVNNGRFGPYVRFGKTFVSLPKGEDPLDVTLERAQELIDEKNQADAPIGEYDGLPIQKGVGRFGPFIKWNGMFINVSKKYNFDKLSQSDLNELIEDKQQKEIDKVVHDWKAEGIKVEKARWGRSVITKGKIKIELSKEVDAEKLTLAQVQELIEKKAPAKKTPTKKAATKKTPTKKAPVKKK</sequence>
<dbReference type="PRINTS" id="PR00417">
    <property type="entry name" value="PRTPISMRASEI"/>
</dbReference>
<dbReference type="Proteomes" id="UP000249518">
    <property type="component" value="Unassembled WGS sequence"/>
</dbReference>
<dbReference type="InterPro" id="IPR000380">
    <property type="entry name" value="Topo_IA"/>
</dbReference>
<comment type="function">
    <text evidence="8">Releases the supercoiling and torsional tension of DNA, which is introduced during the DNA replication and transcription, by transiently cleaving and rejoining one strand of the DNA duplex. Introduces a single-strand break via transesterification at a target site in duplex DNA. The scissile phosphodiester is attacked by the catalytic tyrosine of the enzyme, resulting in the formation of a DNA-(5'-phosphotyrosyl)-enzyme intermediate and the expulsion of a 3'-OH DNA strand. The free DNA strand then undergoes passage around the unbroken strand, thus removing DNA supercoils. Finally, in the religation step, the DNA 3'-OH attacks the covalent intermediate to expel the active-site tyrosine and restore the DNA phosphodiester backbone.</text>
</comment>
<dbReference type="Pfam" id="PF01751">
    <property type="entry name" value="Toprim"/>
    <property type="match status" value="1"/>
</dbReference>
<dbReference type="NCBIfam" id="TIGR01051">
    <property type="entry name" value="topA_bact"/>
    <property type="match status" value="1"/>
</dbReference>
<dbReference type="SUPFAM" id="SSF56712">
    <property type="entry name" value="Prokaryotic type I DNA topoisomerase"/>
    <property type="match status" value="1"/>
</dbReference>
<keyword evidence="7 8" id="KW-0413">Isomerase</keyword>
<keyword evidence="5 8" id="KW-0799">Topoisomerase</keyword>
<feature type="region of interest" description="Interaction with DNA" evidence="8">
    <location>
        <begin position="205"/>
        <end position="210"/>
    </location>
</feature>
<evidence type="ECO:0000256" key="2">
    <source>
        <dbReference type="ARBA" id="ARBA00009446"/>
    </source>
</evidence>
<feature type="compositionally biased region" description="Basic residues" evidence="9">
    <location>
        <begin position="856"/>
        <end position="880"/>
    </location>
</feature>
<dbReference type="PANTHER" id="PTHR42785:SF1">
    <property type="entry name" value="DNA TOPOISOMERASE"/>
    <property type="match status" value="1"/>
</dbReference>
<evidence type="ECO:0000313" key="13">
    <source>
        <dbReference type="Proteomes" id="UP000249518"/>
    </source>
</evidence>
<reference evidence="12 13" key="1">
    <citation type="submission" date="2018-06" db="EMBL/GenBank/DDBJ databases">
        <title>Genomic Encyclopedia of Type Strains, Phase III (KMG-III): the genomes of soil and plant-associated and newly described type strains.</title>
        <authorList>
            <person name="Whitman W."/>
        </authorList>
    </citation>
    <scope>NUCLEOTIDE SEQUENCE [LARGE SCALE GENOMIC DNA]</scope>
    <source>
        <strain evidence="12 13">CGMCC 1.12504</strain>
    </source>
</reference>
<dbReference type="EMBL" id="QLSV01000007">
    <property type="protein sequence ID" value="RAR47877.1"/>
    <property type="molecule type" value="Genomic_DNA"/>
</dbReference>
<dbReference type="Gene3D" id="3.40.50.140">
    <property type="match status" value="1"/>
</dbReference>
<comment type="caution">
    <text evidence="12">The sequence shown here is derived from an EMBL/GenBank/DDBJ whole genome shotgun (WGS) entry which is preliminary data.</text>
</comment>
<dbReference type="PROSITE" id="PS00396">
    <property type="entry name" value="TOPO_IA_1"/>
    <property type="match status" value="1"/>
</dbReference>
<evidence type="ECO:0000256" key="9">
    <source>
        <dbReference type="SAM" id="MobiDB-lite"/>
    </source>
</evidence>
<dbReference type="InterPro" id="IPR003601">
    <property type="entry name" value="Topo_IA_2"/>
</dbReference>
<dbReference type="SMART" id="SM00493">
    <property type="entry name" value="TOPRIM"/>
    <property type="match status" value="1"/>
</dbReference>
<evidence type="ECO:0000313" key="12">
    <source>
        <dbReference type="EMBL" id="RAR47877.1"/>
    </source>
</evidence>
<dbReference type="InterPro" id="IPR034149">
    <property type="entry name" value="TOPRIM_TopoI"/>
</dbReference>
<feature type="site" description="Interaction with DNA" evidence="8">
    <location>
        <position position="190"/>
    </location>
</feature>